<dbReference type="OrthoDB" id="3800763at2759"/>
<evidence type="ECO:0000256" key="1">
    <source>
        <dbReference type="SAM" id="MobiDB-lite"/>
    </source>
</evidence>
<feature type="region of interest" description="Disordered" evidence="1">
    <location>
        <begin position="432"/>
        <end position="465"/>
    </location>
</feature>
<gene>
    <name evidence="2" type="ORF">GQ43DRAFT_228721</name>
</gene>
<feature type="region of interest" description="Disordered" evidence="1">
    <location>
        <begin position="220"/>
        <end position="246"/>
    </location>
</feature>
<keyword evidence="3" id="KW-1185">Reference proteome</keyword>
<feature type="compositionally biased region" description="Polar residues" evidence="1">
    <location>
        <begin position="222"/>
        <end position="244"/>
    </location>
</feature>
<protein>
    <submittedName>
        <fullName evidence="2">Uncharacterized protein</fullName>
    </submittedName>
</protein>
<feature type="compositionally biased region" description="Basic and acidic residues" evidence="1">
    <location>
        <begin position="433"/>
        <end position="445"/>
    </location>
</feature>
<evidence type="ECO:0000313" key="3">
    <source>
        <dbReference type="Proteomes" id="UP000799536"/>
    </source>
</evidence>
<accession>A0A9P4JUY9</accession>
<feature type="compositionally biased region" description="Acidic residues" evidence="1">
    <location>
        <begin position="447"/>
        <end position="461"/>
    </location>
</feature>
<dbReference type="AlphaFoldDB" id="A0A9P4JUY9"/>
<sequence>MTVVTGSFPQLSEALTQTEPQLLYGEAHRQFELLRAQGLLQYRRSVFPIDKTDGAGDGGSKAGGEPKLSLSLYYRNLFEDATKELDEQLKWKLLAICFAYKTKERVLHFLELVGLEKFHWVGVLHSVVRERGKASITEVEQVTLLRVPVEGDAEMEDHNELEGLRNVSPMSAVVCRPLKMWAKGSPSRCGYFSEEAQRKVALQQHHHTIRRIYTTPLPIHSKSASPPSTRPFTNAQKCPTSARTPSPRPNPFFIVPTLQLAYPTPFFQTLATLSPLRRFENPEHILYHPAAMLLSLSPNLTATLRATLPNFYRWEGSWLVTEKETWKALFAHLLEGKAGLINPDGEWVREGNEEVDMEGLEKVDLMAWLALWRGERQNVGNKRGGLAMMLKLKLGVLDPKKVFVEKEKRTTDEFQMMCESAKERRLLRSMVSKMEKRPTREKSVESCDSDYDASDEEEEEYSGQSWKRVRFSEGLAQVYEIPRLERYRKSKD</sequence>
<reference evidence="2" key="1">
    <citation type="journal article" date="2020" name="Stud. Mycol.">
        <title>101 Dothideomycetes genomes: a test case for predicting lifestyles and emergence of pathogens.</title>
        <authorList>
            <person name="Haridas S."/>
            <person name="Albert R."/>
            <person name="Binder M."/>
            <person name="Bloem J."/>
            <person name="Labutti K."/>
            <person name="Salamov A."/>
            <person name="Andreopoulos B."/>
            <person name="Baker S."/>
            <person name="Barry K."/>
            <person name="Bills G."/>
            <person name="Bluhm B."/>
            <person name="Cannon C."/>
            <person name="Castanera R."/>
            <person name="Culley D."/>
            <person name="Daum C."/>
            <person name="Ezra D."/>
            <person name="Gonzalez J."/>
            <person name="Henrissat B."/>
            <person name="Kuo A."/>
            <person name="Liang C."/>
            <person name="Lipzen A."/>
            <person name="Lutzoni F."/>
            <person name="Magnuson J."/>
            <person name="Mondo S."/>
            <person name="Nolan M."/>
            <person name="Ohm R."/>
            <person name="Pangilinan J."/>
            <person name="Park H.-J."/>
            <person name="Ramirez L."/>
            <person name="Alfaro M."/>
            <person name="Sun H."/>
            <person name="Tritt A."/>
            <person name="Yoshinaga Y."/>
            <person name="Zwiers L.-H."/>
            <person name="Turgeon B."/>
            <person name="Goodwin S."/>
            <person name="Spatafora J."/>
            <person name="Crous P."/>
            <person name="Grigoriev I."/>
        </authorList>
    </citation>
    <scope>NUCLEOTIDE SEQUENCE</scope>
    <source>
        <strain evidence="2">ATCC 74209</strain>
    </source>
</reference>
<proteinExistence type="predicted"/>
<evidence type="ECO:0000313" key="2">
    <source>
        <dbReference type="EMBL" id="KAF2203892.1"/>
    </source>
</evidence>
<name>A0A9P4JUY9_9PLEO</name>
<organism evidence="2 3">
    <name type="scientific">Delitschia confertaspora ATCC 74209</name>
    <dbReference type="NCBI Taxonomy" id="1513339"/>
    <lineage>
        <taxon>Eukaryota</taxon>
        <taxon>Fungi</taxon>
        <taxon>Dikarya</taxon>
        <taxon>Ascomycota</taxon>
        <taxon>Pezizomycotina</taxon>
        <taxon>Dothideomycetes</taxon>
        <taxon>Pleosporomycetidae</taxon>
        <taxon>Pleosporales</taxon>
        <taxon>Delitschiaceae</taxon>
        <taxon>Delitschia</taxon>
    </lineage>
</organism>
<comment type="caution">
    <text evidence="2">The sequence shown here is derived from an EMBL/GenBank/DDBJ whole genome shotgun (WGS) entry which is preliminary data.</text>
</comment>
<dbReference type="Proteomes" id="UP000799536">
    <property type="component" value="Unassembled WGS sequence"/>
</dbReference>
<dbReference type="EMBL" id="ML993890">
    <property type="protein sequence ID" value="KAF2203892.1"/>
    <property type="molecule type" value="Genomic_DNA"/>
</dbReference>